<protein>
    <submittedName>
        <fullName evidence="2">Uncharacterized protein</fullName>
    </submittedName>
</protein>
<sequence length="319" mass="37135">MSFKKRFKGKTSLIGKDGVDEMIGRTSEPIQKFLDPSQSYRSSKFNEANFPSGKDWGINNANSSFRSIKIPSSKDIVYPNDLPLAKSERNNSQVHKLRAKFESDRKNKRNNLYKSIIRNEGSAHAMTDVENNDFSMKPRWNKCLMNKVDIKKSLFQKGNHYSNYSMSIPNQRKDFLDETQRPFGFNFDAKSSTIKQEKDKPYDILVIDRSNSDIDDIDTSISMVSHLNSSRLNKSQDITVNQRRRAPRSKELRYKPFTLRDYKKNTPNENAYAKSGGLGPNIGSKQWTEEKMKRERMKDFSYRISNMKKDQLVFSHDYK</sequence>
<evidence type="ECO:0000256" key="1">
    <source>
        <dbReference type="SAM" id="MobiDB-lite"/>
    </source>
</evidence>
<evidence type="ECO:0000313" key="3">
    <source>
        <dbReference type="Proteomes" id="UP001295684"/>
    </source>
</evidence>
<reference evidence="2" key="1">
    <citation type="submission" date="2023-07" db="EMBL/GenBank/DDBJ databases">
        <authorList>
            <consortium name="AG Swart"/>
            <person name="Singh M."/>
            <person name="Singh A."/>
            <person name="Seah K."/>
            <person name="Emmerich C."/>
        </authorList>
    </citation>
    <scope>NUCLEOTIDE SEQUENCE</scope>
    <source>
        <strain evidence="2">DP1</strain>
    </source>
</reference>
<dbReference type="EMBL" id="CAMPGE010002556">
    <property type="protein sequence ID" value="CAI2361363.1"/>
    <property type="molecule type" value="Genomic_DNA"/>
</dbReference>
<evidence type="ECO:0000313" key="2">
    <source>
        <dbReference type="EMBL" id="CAI2361363.1"/>
    </source>
</evidence>
<comment type="caution">
    <text evidence="2">The sequence shown here is derived from an EMBL/GenBank/DDBJ whole genome shotgun (WGS) entry which is preliminary data.</text>
</comment>
<dbReference type="Proteomes" id="UP001295684">
    <property type="component" value="Unassembled WGS sequence"/>
</dbReference>
<organism evidence="2 3">
    <name type="scientific">Euplotes crassus</name>
    <dbReference type="NCBI Taxonomy" id="5936"/>
    <lineage>
        <taxon>Eukaryota</taxon>
        <taxon>Sar</taxon>
        <taxon>Alveolata</taxon>
        <taxon>Ciliophora</taxon>
        <taxon>Intramacronucleata</taxon>
        <taxon>Spirotrichea</taxon>
        <taxon>Hypotrichia</taxon>
        <taxon>Euplotida</taxon>
        <taxon>Euplotidae</taxon>
        <taxon>Moneuplotes</taxon>
    </lineage>
</organism>
<dbReference type="AlphaFoldDB" id="A0AAD1X380"/>
<accession>A0AAD1X380</accession>
<name>A0AAD1X380_EUPCR</name>
<feature type="region of interest" description="Disordered" evidence="1">
    <location>
        <begin position="263"/>
        <end position="290"/>
    </location>
</feature>
<keyword evidence="3" id="KW-1185">Reference proteome</keyword>
<proteinExistence type="predicted"/>
<gene>
    <name evidence="2" type="ORF">ECRASSUSDP1_LOCUS2674</name>
</gene>